<dbReference type="Ensembl" id="ENSDNVT00000005713.1">
    <property type="protein sequence ID" value="ENSDNVP00000004759.1"/>
    <property type="gene ID" value="ENSDNVG00000003405.1"/>
</dbReference>
<evidence type="ECO:0000256" key="1">
    <source>
        <dbReference type="SAM" id="MobiDB-lite"/>
    </source>
</evidence>
<dbReference type="AlphaFoldDB" id="A0A8C4J9N9"/>
<protein>
    <recommendedName>
        <fullName evidence="4">MAZ protein</fullName>
    </recommendedName>
</protein>
<evidence type="ECO:0008006" key="4">
    <source>
        <dbReference type="Google" id="ProtNLM"/>
    </source>
</evidence>
<evidence type="ECO:0000313" key="2">
    <source>
        <dbReference type="Ensembl" id="ENSDNVP00000004759.1"/>
    </source>
</evidence>
<reference evidence="2" key="2">
    <citation type="submission" date="2025-09" db="UniProtKB">
        <authorList>
            <consortium name="Ensembl"/>
        </authorList>
    </citation>
    <scope>IDENTIFICATION</scope>
</reference>
<sequence length="54" mass="5289">MLSAAYISDHMKVHSQGPAHVCELCNKGASVGRPWGGRGAGGGRAAPRGAGSGG</sequence>
<dbReference type="Proteomes" id="UP000694423">
    <property type="component" value="Unplaced"/>
</dbReference>
<keyword evidence="3" id="KW-1185">Reference proteome</keyword>
<evidence type="ECO:0000313" key="3">
    <source>
        <dbReference type="Proteomes" id="UP000694423"/>
    </source>
</evidence>
<organism evidence="2 3">
    <name type="scientific">Dromaius novaehollandiae</name>
    <name type="common">Emu</name>
    <dbReference type="NCBI Taxonomy" id="8790"/>
    <lineage>
        <taxon>Eukaryota</taxon>
        <taxon>Metazoa</taxon>
        <taxon>Chordata</taxon>
        <taxon>Craniata</taxon>
        <taxon>Vertebrata</taxon>
        <taxon>Euteleostomi</taxon>
        <taxon>Archelosauria</taxon>
        <taxon>Archosauria</taxon>
        <taxon>Dinosauria</taxon>
        <taxon>Saurischia</taxon>
        <taxon>Theropoda</taxon>
        <taxon>Coelurosauria</taxon>
        <taxon>Aves</taxon>
        <taxon>Palaeognathae</taxon>
        <taxon>Casuariiformes</taxon>
        <taxon>Dromaiidae</taxon>
        <taxon>Dromaius</taxon>
    </lineage>
</organism>
<accession>A0A8C4J9N9</accession>
<feature type="region of interest" description="Disordered" evidence="1">
    <location>
        <begin position="33"/>
        <end position="54"/>
    </location>
</feature>
<proteinExistence type="predicted"/>
<reference evidence="2" key="1">
    <citation type="submission" date="2025-08" db="UniProtKB">
        <authorList>
            <consortium name="Ensembl"/>
        </authorList>
    </citation>
    <scope>IDENTIFICATION</scope>
</reference>
<name>A0A8C4J9N9_DRONO</name>
<feature type="compositionally biased region" description="Gly residues" evidence="1">
    <location>
        <begin position="34"/>
        <end position="54"/>
    </location>
</feature>